<evidence type="ECO:0000256" key="3">
    <source>
        <dbReference type="ARBA" id="ARBA00022833"/>
    </source>
</evidence>
<comment type="cofactor">
    <cofactor evidence="1">
        <name>Zn(2+)</name>
        <dbReference type="ChEBI" id="CHEBI:29105"/>
    </cofactor>
</comment>
<dbReference type="GO" id="GO:0046872">
    <property type="term" value="F:metal ion binding"/>
    <property type="evidence" value="ECO:0007669"/>
    <property type="project" value="UniProtKB-KW"/>
</dbReference>
<organism evidence="4 5">
    <name type="scientific">Corallococcus carmarthensis</name>
    <dbReference type="NCBI Taxonomy" id="2316728"/>
    <lineage>
        <taxon>Bacteria</taxon>
        <taxon>Pseudomonadati</taxon>
        <taxon>Myxococcota</taxon>
        <taxon>Myxococcia</taxon>
        <taxon>Myxococcales</taxon>
        <taxon>Cystobacterineae</taxon>
        <taxon>Myxococcaceae</taxon>
        <taxon>Corallococcus</taxon>
    </lineage>
</organism>
<dbReference type="AlphaFoldDB" id="A0A3A8KW32"/>
<dbReference type="PANTHER" id="PTHR42813">
    <property type="entry name" value="ZINC-TYPE ALCOHOL DEHYDROGENASE-LIKE"/>
    <property type="match status" value="1"/>
</dbReference>
<dbReference type="Gene3D" id="3.40.50.720">
    <property type="entry name" value="NAD(P)-binding Rossmann-like Domain"/>
    <property type="match status" value="1"/>
</dbReference>
<accession>A0A3A8KW32</accession>
<sequence>MRALCWNGVNDLRVETVPDPEIVNPHDAILRVTMSATCGSDPHFIDSYLPTMKPGAIINKGLTLRTAQQHGQKYMHRLREHVVKGELDPAFLATHRFSLEDAPKGYELFKKKEDGCGRAVFTS</sequence>
<name>A0A3A8KW32_9BACT</name>
<evidence type="ECO:0000313" key="4">
    <source>
        <dbReference type="EMBL" id="RKH06234.1"/>
    </source>
</evidence>
<gene>
    <name evidence="4" type="ORF">D7X32_05915</name>
</gene>
<dbReference type="SUPFAM" id="SSF50129">
    <property type="entry name" value="GroES-like"/>
    <property type="match status" value="1"/>
</dbReference>
<evidence type="ECO:0000256" key="1">
    <source>
        <dbReference type="ARBA" id="ARBA00001947"/>
    </source>
</evidence>
<keyword evidence="3" id="KW-0862">Zinc</keyword>
<keyword evidence="5" id="KW-1185">Reference proteome</keyword>
<proteinExistence type="predicted"/>
<reference evidence="5" key="1">
    <citation type="submission" date="2018-09" db="EMBL/GenBank/DDBJ databases">
        <authorList>
            <person name="Livingstone P.G."/>
            <person name="Whitworth D.E."/>
        </authorList>
    </citation>
    <scope>NUCLEOTIDE SEQUENCE [LARGE SCALE GENOMIC DNA]</scope>
    <source>
        <strain evidence="5">CA043D</strain>
    </source>
</reference>
<dbReference type="PANTHER" id="PTHR42813:SF2">
    <property type="entry name" value="DEHYDROGENASE, ZINC-CONTAINING, PUTATIVE (AFU_ORTHOLOGUE AFUA_2G02810)-RELATED"/>
    <property type="match status" value="1"/>
</dbReference>
<keyword evidence="2" id="KW-0479">Metal-binding</keyword>
<dbReference type="Proteomes" id="UP000268313">
    <property type="component" value="Unassembled WGS sequence"/>
</dbReference>
<evidence type="ECO:0000313" key="5">
    <source>
        <dbReference type="Proteomes" id="UP000268313"/>
    </source>
</evidence>
<protein>
    <submittedName>
        <fullName evidence="4">Uncharacterized protein</fullName>
    </submittedName>
</protein>
<comment type="caution">
    <text evidence="4">The sequence shown here is derived from an EMBL/GenBank/DDBJ whole genome shotgun (WGS) entry which is preliminary data.</text>
</comment>
<evidence type="ECO:0000256" key="2">
    <source>
        <dbReference type="ARBA" id="ARBA00022723"/>
    </source>
</evidence>
<dbReference type="Gene3D" id="3.90.180.10">
    <property type="entry name" value="Medium-chain alcohol dehydrogenases, catalytic domain"/>
    <property type="match status" value="2"/>
</dbReference>
<dbReference type="EMBL" id="RAWE01000012">
    <property type="protein sequence ID" value="RKH06234.1"/>
    <property type="molecule type" value="Genomic_DNA"/>
</dbReference>
<dbReference type="InterPro" id="IPR011032">
    <property type="entry name" value="GroES-like_sf"/>
</dbReference>
<dbReference type="OrthoDB" id="9782091at2"/>
<dbReference type="RefSeq" id="WP_120601521.1">
    <property type="nucleotide sequence ID" value="NZ_RAWE01000012.1"/>
</dbReference>